<evidence type="ECO:0000256" key="3">
    <source>
        <dbReference type="ARBA" id="ARBA00029596"/>
    </source>
</evidence>
<dbReference type="CDD" id="cd16841">
    <property type="entry name" value="RraA_family"/>
    <property type="match status" value="1"/>
</dbReference>
<accession>A0A235HDQ9</accession>
<gene>
    <name evidence="7" type="ORF">CHT98_14205</name>
</gene>
<feature type="binding site" evidence="5">
    <location>
        <position position="130"/>
    </location>
    <ligand>
        <name>substrate</name>
    </ligand>
</feature>
<dbReference type="Proteomes" id="UP000215367">
    <property type="component" value="Unassembled WGS sequence"/>
</dbReference>
<reference evidence="7 8" key="1">
    <citation type="submission" date="2017-07" db="EMBL/GenBank/DDBJ databases">
        <title>Whole genome sequence of Azospirillum brasilense 2A1, a potential biofertilizer strain.</title>
        <authorList>
            <person name="Fontana C.A."/>
            <person name="Toffoli L.M."/>
            <person name="Salazar S.M."/>
            <person name="Puglisi E."/>
            <person name="Pedraza R."/>
            <person name="Bassi D."/>
            <person name="Cocconcelli P.S."/>
        </authorList>
    </citation>
    <scope>NUCLEOTIDE SEQUENCE [LARGE SCALE GENOMIC DNA]</scope>
    <source>
        <strain evidence="7 8">2A1</strain>
        <plasmid evidence="7">unnamed</plasmid>
    </source>
</reference>
<dbReference type="Pfam" id="PF03737">
    <property type="entry name" value="RraA-like"/>
    <property type="match status" value="1"/>
</dbReference>
<keyword evidence="5" id="KW-0479">Metal-binding</keyword>
<dbReference type="EMBL" id="NOWT01000012">
    <property type="protein sequence ID" value="OYD83643.1"/>
    <property type="molecule type" value="Genomic_DNA"/>
</dbReference>
<evidence type="ECO:0000256" key="4">
    <source>
        <dbReference type="ARBA" id="ARBA00030169"/>
    </source>
</evidence>
<dbReference type="PANTHER" id="PTHR33254:SF4">
    <property type="entry name" value="4-HYDROXY-4-METHYL-2-OXOGLUTARATE ALDOLASE 3-RELATED"/>
    <property type="match status" value="1"/>
</dbReference>
<evidence type="ECO:0000313" key="8">
    <source>
        <dbReference type="Proteomes" id="UP000215367"/>
    </source>
</evidence>
<evidence type="ECO:0000256" key="1">
    <source>
        <dbReference type="ARBA" id="ARBA00001968"/>
    </source>
</evidence>
<evidence type="ECO:0000313" key="7">
    <source>
        <dbReference type="EMBL" id="OYD83643.1"/>
    </source>
</evidence>
<evidence type="ECO:0000256" key="6">
    <source>
        <dbReference type="SAM" id="MobiDB-lite"/>
    </source>
</evidence>
<dbReference type="Gene3D" id="3.50.30.40">
    <property type="entry name" value="Ribonuclease E inhibitor RraA/RraA-like"/>
    <property type="match status" value="1"/>
</dbReference>
<evidence type="ECO:0000256" key="5">
    <source>
        <dbReference type="PIRSR" id="PIRSR605493-1"/>
    </source>
</evidence>
<dbReference type="AlphaFoldDB" id="A0A235HDQ9"/>
<keyword evidence="7" id="KW-0614">Plasmid</keyword>
<dbReference type="InterPro" id="IPR005493">
    <property type="entry name" value="RraA/RraA-like"/>
</dbReference>
<dbReference type="InterPro" id="IPR036704">
    <property type="entry name" value="RraA/RraA-like_sf"/>
</dbReference>
<name>A0A235HDQ9_AZOBR</name>
<dbReference type="GO" id="GO:0046872">
    <property type="term" value="F:metal ion binding"/>
    <property type="evidence" value="ECO:0007669"/>
    <property type="project" value="UniProtKB-KW"/>
</dbReference>
<comment type="cofactor">
    <cofactor evidence="5">
        <name>Mg(2+)</name>
        <dbReference type="ChEBI" id="CHEBI:18420"/>
    </cofactor>
</comment>
<feature type="binding site" evidence="5">
    <location>
        <position position="131"/>
    </location>
    <ligand>
        <name>Mg(2+)</name>
        <dbReference type="ChEBI" id="CHEBI:18420"/>
    </ligand>
</feature>
<geneLocation type="plasmid" evidence="7">
    <name>unnamed</name>
</geneLocation>
<dbReference type="SUPFAM" id="SSF89562">
    <property type="entry name" value="RraA-like"/>
    <property type="match status" value="1"/>
</dbReference>
<comment type="caution">
    <text evidence="7">The sequence shown here is derived from an EMBL/GenBank/DDBJ whole genome shotgun (WGS) entry which is preliminary data.</text>
</comment>
<feature type="region of interest" description="Disordered" evidence="6">
    <location>
        <begin position="1"/>
        <end position="26"/>
    </location>
</feature>
<protein>
    <recommendedName>
        <fullName evidence="2">Putative 4-hydroxy-4-methyl-2-oxoglutarate aldolase</fullName>
    </recommendedName>
    <alternativeName>
        <fullName evidence="3">Regulator of ribonuclease activity homolog</fullName>
    </alternativeName>
    <alternativeName>
        <fullName evidence="4">RraA-like protein</fullName>
    </alternativeName>
</protein>
<dbReference type="PANTHER" id="PTHR33254">
    <property type="entry name" value="4-HYDROXY-4-METHYL-2-OXOGLUTARATE ALDOLASE 3-RELATED"/>
    <property type="match status" value="1"/>
</dbReference>
<evidence type="ECO:0000256" key="2">
    <source>
        <dbReference type="ARBA" id="ARBA00016549"/>
    </source>
</evidence>
<proteinExistence type="predicted"/>
<feature type="compositionally biased region" description="Basic and acidic residues" evidence="6">
    <location>
        <begin position="1"/>
        <end position="22"/>
    </location>
</feature>
<keyword evidence="5" id="KW-0460">Magnesium</keyword>
<sequence length="249" mass="26224">MTEKDRPSMSNRPDTKRPDFDFPRPTPAQIAAFQGVTAATAHEAQGRRGALDSIIKPLRSGFRILGPAFPAQGQPGDNLTAHAAISFARPGDVIVYSAGGFVDGASFGDNMATAALARGLGGVVIDGAVRDAVELRKLDLPVFARGISLRSRGDKARLGPLAQAVEVGGIRVEPGDLIIGDDDGVVVIPLADLDEVARVSREKEAKEEEFRSRFRAGGSTTWDLFGAGILAKSGYRLAFTESGADIVPV</sequence>
<organism evidence="7 8">
    <name type="scientific">Azospirillum brasilense</name>
    <dbReference type="NCBI Taxonomy" id="192"/>
    <lineage>
        <taxon>Bacteria</taxon>
        <taxon>Pseudomonadati</taxon>
        <taxon>Pseudomonadota</taxon>
        <taxon>Alphaproteobacteria</taxon>
        <taxon>Rhodospirillales</taxon>
        <taxon>Azospirillaceae</taxon>
        <taxon>Azospirillum</taxon>
    </lineage>
</organism>
<comment type="cofactor">
    <cofactor evidence="1">
        <name>a divalent metal cation</name>
        <dbReference type="ChEBI" id="CHEBI:60240"/>
    </cofactor>
</comment>
<feature type="binding site" evidence="5">
    <location>
        <begin position="108"/>
        <end position="111"/>
    </location>
    <ligand>
        <name>substrate</name>
    </ligand>
</feature>